<feature type="chain" id="PRO_5040282852" evidence="1">
    <location>
        <begin position="21"/>
        <end position="188"/>
    </location>
</feature>
<evidence type="ECO:0000313" key="2">
    <source>
        <dbReference type="EMBL" id="KAF9529151.1"/>
    </source>
</evidence>
<keyword evidence="3" id="KW-1185">Reference proteome</keyword>
<dbReference type="EMBL" id="MU157848">
    <property type="protein sequence ID" value="KAF9529151.1"/>
    <property type="molecule type" value="Genomic_DNA"/>
</dbReference>
<protein>
    <submittedName>
        <fullName evidence="2">Uncharacterized protein</fullName>
    </submittedName>
</protein>
<proteinExistence type="predicted"/>
<dbReference type="OrthoDB" id="3361196at2759"/>
<organism evidence="2 3">
    <name type="scientific">Crepidotus variabilis</name>
    <dbReference type="NCBI Taxonomy" id="179855"/>
    <lineage>
        <taxon>Eukaryota</taxon>
        <taxon>Fungi</taxon>
        <taxon>Dikarya</taxon>
        <taxon>Basidiomycota</taxon>
        <taxon>Agaricomycotina</taxon>
        <taxon>Agaricomycetes</taxon>
        <taxon>Agaricomycetidae</taxon>
        <taxon>Agaricales</taxon>
        <taxon>Agaricineae</taxon>
        <taxon>Crepidotaceae</taxon>
        <taxon>Crepidotus</taxon>
    </lineage>
</organism>
<evidence type="ECO:0000256" key="1">
    <source>
        <dbReference type="SAM" id="SignalP"/>
    </source>
</evidence>
<keyword evidence="1" id="KW-0732">Signal</keyword>
<comment type="caution">
    <text evidence="2">The sequence shown here is derived from an EMBL/GenBank/DDBJ whole genome shotgun (WGS) entry which is preliminary data.</text>
</comment>
<reference evidence="2" key="1">
    <citation type="submission" date="2020-11" db="EMBL/GenBank/DDBJ databases">
        <authorList>
            <consortium name="DOE Joint Genome Institute"/>
            <person name="Ahrendt S."/>
            <person name="Riley R."/>
            <person name="Andreopoulos W."/>
            <person name="Labutti K."/>
            <person name="Pangilinan J."/>
            <person name="Ruiz-Duenas F.J."/>
            <person name="Barrasa J.M."/>
            <person name="Sanchez-Garcia M."/>
            <person name="Camarero S."/>
            <person name="Miyauchi S."/>
            <person name="Serrano A."/>
            <person name="Linde D."/>
            <person name="Babiker R."/>
            <person name="Drula E."/>
            <person name="Ayuso-Fernandez I."/>
            <person name="Pacheco R."/>
            <person name="Padilla G."/>
            <person name="Ferreira P."/>
            <person name="Barriuso J."/>
            <person name="Kellner H."/>
            <person name="Castanera R."/>
            <person name="Alfaro M."/>
            <person name="Ramirez L."/>
            <person name="Pisabarro A.G."/>
            <person name="Kuo A."/>
            <person name="Tritt A."/>
            <person name="Lipzen A."/>
            <person name="He G."/>
            <person name="Yan M."/>
            <person name="Ng V."/>
            <person name="Cullen D."/>
            <person name="Martin F."/>
            <person name="Rosso M.-N."/>
            <person name="Henrissat B."/>
            <person name="Hibbett D."/>
            <person name="Martinez A.T."/>
            <person name="Grigoriev I.V."/>
        </authorList>
    </citation>
    <scope>NUCLEOTIDE SEQUENCE</scope>
    <source>
        <strain evidence="2">CBS 506.95</strain>
    </source>
</reference>
<evidence type="ECO:0000313" key="3">
    <source>
        <dbReference type="Proteomes" id="UP000807306"/>
    </source>
</evidence>
<dbReference type="Proteomes" id="UP000807306">
    <property type="component" value="Unassembled WGS sequence"/>
</dbReference>
<sequence length="188" mass="20217">MYRYFALFLLCLFSSSQILATPTFIPLTATLERRTYPQFPNDPPSCPVCAKDYPSINSCAEASPVLANFTMIIFNPGAFVDVIKCSCLDTFQAVFPQCVDCFIKTGQENILNTPNLPAVVDGMRKICALESTLLGNVSGDHTYFPSTSTAAPTATPTSGEQASRPRGLSLEATFGFIGCAVFLSLLGS</sequence>
<dbReference type="AlphaFoldDB" id="A0A9P6EGI5"/>
<gene>
    <name evidence="2" type="ORF">CPB83DRAFT_853323</name>
</gene>
<accession>A0A9P6EGI5</accession>
<feature type="signal peptide" evidence="1">
    <location>
        <begin position="1"/>
        <end position="20"/>
    </location>
</feature>
<name>A0A9P6EGI5_9AGAR</name>